<dbReference type="Proteomes" id="UP001165083">
    <property type="component" value="Unassembled WGS sequence"/>
</dbReference>
<proteinExistence type="predicted"/>
<gene>
    <name evidence="1" type="ORF">Plil01_001102000</name>
</gene>
<keyword evidence="2" id="KW-1185">Reference proteome</keyword>
<comment type="caution">
    <text evidence="1">The sequence shown here is derived from an EMBL/GenBank/DDBJ whole genome shotgun (WGS) entry which is preliminary data.</text>
</comment>
<protein>
    <submittedName>
        <fullName evidence="1">Unnamed protein product</fullName>
    </submittedName>
</protein>
<accession>A0A9W6U5Q2</accession>
<dbReference type="OrthoDB" id="127367at2759"/>
<dbReference type="AlphaFoldDB" id="A0A9W6U5Q2"/>
<name>A0A9W6U5Q2_9STRA</name>
<evidence type="ECO:0000313" key="2">
    <source>
        <dbReference type="Proteomes" id="UP001165083"/>
    </source>
</evidence>
<reference evidence="1" key="1">
    <citation type="submission" date="2023-04" db="EMBL/GenBank/DDBJ databases">
        <title>Phytophthora lilii NBRC 32176.</title>
        <authorList>
            <person name="Ichikawa N."/>
            <person name="Sato H."/>
            <person name="Tonouchi N."/>
        </authorList>
    </citation>
    <scope>NUCLEOTIDE SEQUENCE</scope>
    <source>
        <strain evidence="1">NBRC 32176</strain>
    </source>
</reference>
<evidence type="ECO:0000313" key="1">
    <source>
        <dbReference type="EMBL" id="GMF26508.1"/>
    </source>
</evidence>
<dbReference type="EMBL" id="BSXW01000610">
    <property type="protein sequence ID" value="GMF26508.1"/>
    <property type="molecule type" value="Genomic_DNA"/>
</dbReference>
<sequence length="337" mass="38594">MMSVLMTHYSSYGLSRMLISAKNADNLENIATKLQTELIRAWLRKREYVDSVYEYIGLRTKLSMELFNDPQFSLWDKYAQFDRNSIKAISVMVATLKIDKFEVNALSRASPFSDLATGMGLFRIGSTVVNLLMKYSTNSFLKTQEIGSSEMPTLAFGPIKETKAFVARLQAKQLRVWRDNRVPANDVFEYLGLYTVANMAENALFESPQFKAWSKYVRQLNKNDPKKTTSMMLSTLTYAVGDTTAARIIIAAKDAEKSKRLATELQNAQLEAWLLAKKKPGWVHSYLDVRAAETDSPTRLRYHQYRKDFNSRYGTTYYRSTREKATDEYCSAIVSFS</sequence>
<organism evidence="1 2">
    <name type="scientific">Phytophthora lilii</name>
    <dbReference type="NCBI Taxonomy" id="2077276"/>
    <lineage>
        <taxon>Eukaryota</taxon>
        <taxon>Sar</taxon>
        <taxon>Stramenopiles</taxon>
        <taxon>Oomycota</taxon>
        <taxon>Peronosporomycetes</taxon>
        <taxon>Peronosporales</taxon>
        <taxon>Peronosporaceae</taxon>
        <taxon>Phytophthora</taxon>
    </lineage>
</organism>